<name>A0A1N6MW25_9GAMM</name>
<dbReference type="EMBL" id="FTLG01000080">
    <property type="protein sequence ID" value="SIP73046.1"/>
    <property type="molecule type" value="Genomic_DNA"/>
</dbReference>
<gene>
    <name evidence="1" type="ORF">XIS1_1700097</name>
</gene>
<protein>
    <submittedName>
        <fullName evidence="1">Uncharacterized protein</fullName>
    </submittedName>
</protein>
<proteinExistence type="predicted"/>
<evidence type="ECO:0000313" key="2">
    <source>
        <dbReference type="Proteomes" id="UP000196435"/>
    </source>
</evidence>
<sequence length="45" mass="5059">MCDNGEPNSLRLDLQKSLTLSLVAQGATKFKVHRYCAQQVYSRST</sequence>
<dbReference type="AlphaFoldDB" id="A0A1N6MW25"/>
<evidence type="ECO:0000313" key="1">
    <source>
        <dbReference type="EMBL" id="SIP73046.1"/>
    </source>
</evidence>
<reference evidence="2" key="1">
    <citation type="submission" date="2016-12" db="EMBL/GenBank/DDBJ databases">
        <authorList>
            <person name="Gaudriault S."/>
        </authorList>
    </citation>
    <scope>NUCLEOTIDE SEQUENCE [LARGE SCALE GENOMIC DNA]</scope>
    <source>
        <strain evidence="2">HGB1681 (deposited as PTA-6826 in the American Type Culture Collection)</strain>
    </source>
</reference>
<organism evidence="1 2">
    <name type="scientific">Xenorhabdus innexi</name>
    <dbReference type="NCBI Taxonomy" id="290109"/>
    <lineage>
        <taxon>Bacteria</taxon>
        <taxon>Pseudomonadati</taxon>
        <taxon>Pseudomonadota</taxon>
        <taxon>Gammaproteobacteria</taxon>
        <taxon>Enterobacterales</taxon>
        <taxon>Morganellaceae</taxon>
        <taxon>Xenorhabdus</taxon>
    </lineage>
</organism>
<accession>A0A1N6MW25</accession>
<dbReference type="Proteomes" id="UP000196435">
    <property type="component" value="Unassembled WGS sequence"/>
</dbReference>